<reference evidence="6 7" key="1">
    <citation type="submission" date="2020-08" db="EMBL/GenBank/DDBJ databases">
        <title>Genomic Encyclopedia of Type Strains, Phase IV (KMG-IV): sequencing the most valuable type-strain genomes for metagenomic binning, comparative biology and taxonomic classification.</title>
        <authorList>
            <person name="Goeker M."/>
        </authorList>
    </citation>
    <scope>NUCLEOTIDE SEQUENCE [LARGE SCALE GENOMIC DNA]</scope>
    <source>
        <strain evidence="6 7">DSM 101806</strain>
    </source>
</reference>
<evidence type="ECO:0000256" key="4">
    <source>
        <dbReference type="RuleBase" id="RU366026"/>
    </source>
</evidence>
<dbReference type="SUPFAM" id="SSF89028">
    <property type="entry name" value="Cobalamin adenosyltransferase-like"/>
    <property type="match status" value="1"/>
</dbReference>
<evidence type="ECO:0000256" key="3">
    <source>
        <dbReference type="ARBA" id="ARBA00022840"/>
    </source>
</evidence>
<dbReference type="GO" id="GO:0009236">
    <property type="term" value="P:cobalamin biosynthetic process"/>
    <property type="evidence" value="ECO:0007669"/>
    <property type="project" value="UniProtKB-UniRule"/>
</dbReference>
<comment type="similarity">
    <text evidence="4">Belongs to the Cob(I)alamin adenosyltransferase family.</text>
</comment>
<gene>
    <name evidence="6" type="ORF">GGR46_004585</name>
</gene>
<comment type="caution">
    <text evidence="6">The sequence shown here is derived from an EMBL/GenBank/DDBJ whole genome shotgun (WGS) entry which is preliminary data.</text>
</comment>
<feature type="domain" description="Cobalamin adenosyltransferase-like" evidence="5">
    <location>
        <begin position="7"/>
        <end position="164"/>
    </location>
</feature>
<keyword evidence="1 4" id="KW-0808">Transferase</keyword>
<keyword evidence="4" id="KW-0169">Cobalamin biosynthesis</keyword>
<dbReference type="RefSeq" id="WP_184000339.1">
    <property type="nucleotide sequence ID" value="NZ_JACIEH010000004.1"/>
</dbReference>
<dbReference type="UniPathway" id="UPA00148">
    <property type="reaction ID" value="UER00233"/>
</dbReference>
<name>A0A7W6JYN0_9SPHN</name>
<evidence type="ECO:0000313" key="6">
    <source>
        <dbReference type="EMBL" id="MBB4100996.1"/>
    </source>
</evidence>
<dbReference type="EC" id="2.5.1.17" evidence="4"/>
<comment type="pathway">
    <text evidence="4">Cofactor biosynthesis; adenosylcobalamin biosynthesis; adenosylcobalamin from cob(II)yrinate a,c-diamide: step 2/7.</text>
</comment>
<dbReference type="InterPro" id="IPR036451">
    <property type="entry name" value="CblAdoTrfase-like_sf"/>
</dbReference>
<dbReference type="Proteomes" id="UP000557392">
    <property type="component" value="Unassembled WGS sequence"/>
</dbReference>
<dbReference type="Gene3D" id="1.20.1200.10">
    <property type="entry name" value="Cobalamin adenosyltransferase-like"/>
    <property type="match status" value="1"/>
</dbReference>
<dbReference type="InterPro" id="IPR016030">
    <property type="entry name" value="CblAdoTrfase-like"/>
</dbReference>
<dbReference type="AlphaFoldDB" id="A0A7W6JYN0"/>
<evidence type="ECO:0000256" key="2">
    <source>
        <dbReference type="ARBA" id="ARBA00022741"/>
    </source>
</evidence>
<dbReference type="PANTHER" id="PTHR12213:SF0">
    <property type="entry name" value="CORRINOID ADENOSYLTRANSFERASE MMAB"/>
    <property type="match status" value="1"/>
</dbReference>
<evidence type="ECO:0000313" key="7">
    <source>
        <dbReference type="Proteomes" id="UP000557392"/>
    </source>
</evidence>
<evidence type="ECO:0000256" key="1">
    <source>
        <dbReference type="ARBA" id="ARBA00022679"/>
    </source>
</evidence>
<dbReference type="GO" id="GO:0005524">
    <property type="term" value="F:ATP binding"/>
    <property type="evidence" value="ECO:0007669"/>
    <property type="project" value="UniProtKB-UniRule"/>
</dbReference>
<comment type="catalytic activity">
    <reaction evidence="4">
        <text>2 cob(II)yrinate a,c diamide + reduced [electron-transfer flavoprotein] + 2 ATP = 2 adenosylcob(III)yrinate a,c-diamide + 2 triphosphate + oxidized [electron-transfer flavoprotein] + 3 H(+)</text>
        <dbReference type="Rhea" id="RHEA:11528"/>
        <dbReference type="Rhea" id="RHEA-COMP:10685"/>
        <dbReference type="Rhea" id="RHEA-COMP:10686"/>
        <dbReference type="ChEBI" id="CHEBI:15378"/>
        <dbReference type="ChEBI" id="CHEBI:18036"/>
        <dbReference type="ChEBI" id="CHEBI:30616"/>
        <dbReference type="ChEBI" id="CHEBI:57692"/>
        <dbReference type="ChEBI" id="CHEBI:58307"/>
        <dbReference type="ChEBI" id="CHEBI:58503"/>
        <dbReference type="ChEBI" id="CHEBI:58537"/>
        <dbReference type="EC" id="2.5.1.17"/>
    </reaction>
</comment>
<keyword evidence="3 4" id="KW-0067">ATP-binding</keyword>
<dbReference type="GO" id="GO:0008817">
    <property type="term" value="F:corrinoid adenosyltransferase activity"/>
    <property type="evidence" value="ECO:0007669"/>
    <property type="project" value="UniProtKB-UniRule"/>
</dbReference>
<dbReference type="PANTHER" id="PTHR12213">
    <property type="entry name" value="CORRINOID ADENOSYLTRANSFERASE"/>
    <property type="match status" value="1"/>
</dbReference>
<dbReference type="InterPro" id="IPR029499">
    <property type="entry name" value="PduO-typ"/>
</dbReference>
<dbReference type="NCBIfam" id="TIGR00636">
    <property type="entry name" value="PduO_Nterm"/>
    <property type="match status" value="1"/>
</dbReference>
<protein>
    <recommendedName>
        <fullName evidence="4">Corrinoid adenosyltransferase</fullName>
        <ecNumber evidence="4">2.5.1.17</ecNumber>
    </recommendedName>
    <alternativeName>
        <fullName evidence="4">Cob(II)alamin adenosyltransferase</fullName>
    </alternativeName>
    <alternativeName>
        <fullName evidence="4">Cob(II)yrinic acid a,c-diamide adenosyltransferase</fullName>
    </alternativeName>
    <alternativeName>
        <fullName evidence="4">Cobinamide/cobalamin adenosyltransferase</fullName>
    </alternativeName>
</protein>
<keyword evidence="7" id="KW-1185">Reference proteome</keyword>
<evidence type="ECO:0000259" key="5">
    <source>
        <dbReference type="Pfam" id="PF01923"/>
    </source>
</evidence>
<proteinExistence type="inferred from homology"/>
<accession>A0A7W6JYN0</accession>
<dbReference type="EMBL" id="JACIEH010000004">
    <property type="protein sequence ID" value="MBB4100996.1"/>
    <property type="molecule type" value="Genomic_DNA"/>
</dbReference>
<keyword evidence="2 4" id="KW-0547">Nucleotide-binding</keyword>
<sequence>MVKLNKIYTRTGDDGTTGLVDGSRVSKADARMAAIGDVDEANCALGVARATLGHHAFGGMLAHIQNDLFDLGADLATPAGIEGALRITPGQVAWLEERIDHINSALAPLTSFVLPAGAPGAPELHLARAVTRRAERAAVAARAGAQPLAYLNRLSDLLFVAARAVNQSEAGDVLWIPGASR</sequence>
<comment type="catalytic activity">
    <reaction evidence="4">
        <text>2 cob(II)alamin + reduced [electron-transfer flavoprotein] + 2 ATP = 2 adenosylcob(III)alamin + 2 triphosphate + oxidized [electron-transfer flavoprotein] + 3 H(+)</text>
        <dbReference type="Rhea" id="RHEA:28671"/>
        <dbReference type="Rhea" id="RHEA-COMP:10685"/>
        <dbReference type="Rhea" id="RHEA-COMP:10686"/>
        <dbReference type="ChEBI" id="CHEBI:15378"/>
        <dbReference type="ChEBI" id="CHEBI:16304"/>
        <dbReference type="ChEBI" id="CHEBI:18036"/>
        <dbReference type="ChEBI" id="CHEBI:18408"/>
        <dbReference type="ChEBI" id="CHEBI:30616"/>
        <dbReference type="ChEBI" id="CHEBI:57692"/>
        <dbReference type="ChEBI" id="CHEBI:58307"/>
        <dbReference type="EC" id="2.5.1.17"/>
    </reaction>
</comment>
<organism evidence="6 7">
    <name type="scientific">Sphingomonas kyeonggiensis</name>
    <dbReference type="NCBI Taxonomy" id="1268553"/>
    <lineage>
        <taxon>Bacteria</taxon>
        <taxon>Pseudomonadati</taxon>
        <taxon>Pseudomonadota</taxon>
        <taxon>Alphaproteobacteria</taxon>
        <taxon>Sphingomonadales</taxon>
        <taxon>Sphingomonadaceae</taxon>
        <taxon>Sphingomonas</taxon>
    </lineage>
</organism>
<dbReference type="Pfam" id="PF01923">
    <property type="entry name" value="Cob_adeno_trans"/>
    <property type="match status" value="1"/>
</dbReference>